<dbReference type="SFLD" id="SFLDG00002">
    <property type="entry name" value="C1.7:_P-type_atpase_like"/>
    <property type="match status" value="1"/>
</dbReference>
<dbReference type="PANTHER" id="PTHR43294">
    <property type="entry name" value="SODIUM/POTASSIUM-TRANSPORTING ATPASE SUBUNIT ALPHA"/>
    <property type="match status" value="1"/>
</dbReference>
<reference evidence="11 12" key="1">
    <citation type="journal article" date="2018" name="Evol. Lett.">
        <title>Horizontal gene cluster transfer increased hallucinogenic mushroom diversity.</title>
        <authorList>
            <person name="Reynolds H.T."/>
            <person name="Vijayakumar V."/>
            <person name="Gluck-Thaler E."/>
            <person name="Korotkin H.B."/>
            <person name="Matheny P.B."/>
            <person name="Slot J.C."/>
        </authorList>
    </citation>
    <scope>NUCLEOTIDE SEQUENCE [LARGE SCALE GENOMIC DNA]</scope>
    <source>
        <strain evidence="11 12">SRW20</strain>
    </source>
</reference>
<proteinExistence type="predicted"/>
<dbReference type="SFLD" id="SFLDF00027">
    <property type="entry name" value="p-type_atpase"/>
    <property type="match status" value="1"/>
</dbReference>
<name>A0A409Y6I7_9AGAR</name>
<feature type="transmembrane region" description="Helical" evidence="9">
    <location>
        <begin position="166"/>
        <end position="186"/>
    </location>
</feature>
<dbReference type="GO" id="GO:0005524">
    <property type="term" value="F:ATP binding"/>
    <property type="evidence" value="ECO:0007669"/>
    <property type="project" value="UniProtKB-KW"/>
</dbReference>
<dbReference type="Gene3D" id="3.40.1110.10">
    <property type="entry name" value="Calcium-transporting ATPase, cytoplasmic domain N"/>
    <property type="match status" value="1"/>
</dbReference>
<evidence type="ECO:0000313" key="12">
    <source>
        <dbReference type="Proteomes" id="UP000284706"/>
    </source>
</evidence>
<dbReference type="InterPro" id="IPR001757">
    <property type="entry name" value="P_typ_ATPase"/>
</dbReference>
<dbReference type="NCBIfam" id="TIGR01494">
    <property type="entry name" value="ATPase_P-type"/>
    <property type="match status" value="2"/>
</dbReference>
<dbReference type="PRINTS" id="PR00121">
    <property type="entry name" value="NAKATPASE"/>
</dbReference>
<dbReference type="GO" id="GO:1990573">
    <property type="term" value="P:potassium ion import across plasma membrane"/>
    <property type="evidence" value="ECO:0007669"/>
    <property type="project" value="TreeGrafter"/>
</dbReference>
<dbReference type="Proteomes" id="UP000284706">
    <property type="component" value="Unassembled WGS sequence"/>
</dbReference>
<feature type="transmembrane region" description="Helical" evidence="9">
    <location>
        <begin position="1033"/>
        <end position="1052"/>
    </location>
</feature>
<dbReference type="GO" id="GO:0005391">
    <property type="term" value="F:P-type sodium:potassium-exchanging transporter activity"/>
    <property type="evidence" value="ECO:0007669"/>
    <property type="project" value="TreeGrafter"/>
</dbReference>
<dbReference type="InterPro" id="IPR023214">
    <property type="entry name" value="HAD_sf"/>
</dbReference>
<keyword evidence="8 9" id="KW-0472">Membrane</keyword>
<keyword evidence="6" id="KW-1278">Translocase</keyword>
<dbReference type="InterPro" id="IPR006068">
    <property type="entry name" value="ATPase_P-typ_cation-transptr_C"/>
</dbReference>
<evidence type="ECO:0000256" key="9">
    <source>
        <dbReference type="SAM" id="Phobius"/>
    </source>
</evidence>
<dbReference type="InParanoid" id="A0A409Y6I7"/>
<dbReference type="InterPro" id="IPR004014">
    <property type="entry name" value="ATPase_P-typ_cation-transptr_N"/>
</dbReference>
<evidence type="ECO:0000256" key="1">
    <source>
        <dbReference type="ARBA" id="ARBA00004651"/>
    </source>
</evidence>
<dbReference type="SUPFAM" id="SSF81665">
    <property type="entry name" value="Calcium ATPase, transmembrane domain M"/>
    <property type="match status" value="1"/>
</dbReference>
<dbReference type="FunFam" id="3.40.50.1000:FF:000001">
    <property type="entry name" value="Phospholipid-transporting ATPase IC"/>
    <property type="match status" value="1"/>
</dbReference>
<dbReference type="SUPFAM" id="SSF56784">
    <property type="entry name" value="HAD-like"/>
    <property type="match status" value="1"/>
</dbReference>
<evidence type="ECO:0000256" key="5">
    <source>
        <dbReference type="ARBA" id="ARBA00022840"/>
    </source>
</evidence>
<dbReference type="InterPro" id="IPR008250">
    <property type="entry name" value="ATPase_P-typ_transduc_dom_A_sf"/>
</dbReference>
<evidence type="ECO:0000313" key="11">
    <source>
        <dbReference type="EMBL" id="PPQ98579.1"/>
    </source>
</evidence>
<dbReference type="InterPro" id="IPR023298">
    <property type="entry name" value="ATPase_P-typ_TM_dom_sf"/>
</dbReference>
<evidence type="ECO:0000259" key="10">
    <source>
        <dbReference type="SMART" id="SM00831"/>
    </source>
</evidence>
<organism evidence="11 12">
    <name type="scientific">Gymnopilus dilepis</name>
    <dbReference type="NCBI Taxonomy" id="231916"/>
    <lineage>
        <taxon>Eukaryota</taxon>
        <taxon>Fungi</taxon>
        <taxon>Dikarya</taxon>
        <taxon>Basidiomycota</taxon>
        <taxon>Agaricomycotina</taxon>
        <taxon>Agaricomycetes</taxon>
        <taxon>Agaricomycetidae</taxon>
        <taxon>Agaricales</taxon>
        <taxon>Agaricineae</taxon>
        <taxon>Hymenogastraceae</taxon>
        <taxon>Gymnopilus</taxon>
    </lineage>
</organism>
<feature type="transmembrane region" description="Helical" evidence="9">
    <location>
        <begin position="872"/>
        <end position="895"/>
    </location>
</feature>
<dbReference type="GO" id="GO:0005886">
    <property type="term" value="C:plasma membrane"/>
    <property type="evidence" value="ECO:0007669"/>
    <property type="project" value="UniProtKB-SubCell"/>
</dbReference>
<feature type="transmembrane region" description="Helical" evidence="9">
    <location>
        <begin position="1064"/>
        <end position="1082"/>
    </location>
</feature>
<dbReference type="Pfam" id="PF00689">
    <property type="entry name" value="Cation_ATPase_C"/>
    <property type="match status" value="1"/>
</dbReference>
<dbReference type="Pfam" id="PF13246">
    <property type="entry name" value="Cation_ATPase"/>
    <property type="match status" value="1"/>
</dbReference>
<comment type="subcellular location">
    <subcellularLocation>
        <location evidence="1">Cell membrane</location>
        <topology evidence="1">Multi-pass membrane protein</topology>
    </subcellularLocation>
</comment>
<dbReference type="AlphaFoldDB" id="A0A409Y6I7"/>
<evidence type="ECO:0000256" key="7">
    <source>
        <dbReference type="ARBA" id="ARBA00022989"/>
    </source>
</evidence>
<protein>
    <recommendedName>
        <fullName evidence="10">Cation-transporting P-type ATPase N-terminal domain-containing protein</fullName>
    </recommendedName>
</protein>
<keyword evidence="3 9" id="KW-0812">Transmembrane</keyword>
<evidence type="ECO:0000256" key="3">
    <source>
        <dbReference type="ARBA" id="ARBA00022692"/>
    </source>
</evidence>
<dbReference type="InterPro" id="IPR044492">
    <property type="entry name" value="P_typ_ATPase_HD_dom"/>
</dbReference>
<dbReference type="PROSITE" id="PS00154">
    <property type="entry name" value="ATPASE_E1_E2"/>
    <property type="match status" value="1"/>
</dbReference>
<dbReference type="GO" id="GO:0036376">
    <property type="term" value="P:sodium ion export across plasma membrane"/>
    <property type="evidence" value="ECO:0007669"/>
    <property type="project" value="TreeGrafter"/>
</dbReference>
<dbReference type="EMBL" id="NHYE01001105">
    <property type="protein sequence ID" value="PPQ98579.1"/>
    <property type="molecule type" value="Genomic_DNA"/>
</dbReference>
<comment type="caution">
    <text evidence="11">The sequence shown here is derived from an EMBL/GenBank/DDBJ whole genome shotgun (WGS) entry which is preliminary data.</text>
</comment>
<dbReference type="GO" id="GO:0006883">
    <property type="term" value="P:intracellular sodium ion homeostasis"/>
    <property type="evidence" value="ECO:0007669"/>
    <property type="project" value="TreeGrafter"/>
</dbReference>
<feature type="domain" description="Cation-transporting P-type ATPase N-terminal" evidence="10">
    <location>
        <begin position="82"/>
        <end position="155"/>
    </location>
</feature>
<dbReference type="Pfam" id="PF08282">
    <property type="entry name" value="Hydrolase_3"/>
    <property type="match status" value="1"/>
</dbReference>
<dbReference type="Gene3D" id="2.70.150.10">
    <property type="entry name" value="Calcium-transporting ATPase, cytoplasmic transduction domain A"/>
    <property type="match status" value="1"/>
</dbReference>
<sequence length="1103" mass="121171">MLPSLFTIMQSPENDIEAQPSSLHISPEIREEPVPSRLAHATNRLPIEYRTISIHVESATPAAKGKTIDRRKVAAKEISSMDWHRISAEDALARLTVSPSTGLDKAQAHRRIQIYGRNIHSPPKSNTWRKVLEWVLGGFGSLLLAASIVCFIAWKPLGEPNPQASNLALAVVLLVVLLLQAVFNAWQDFSTSRVMSSIKGMLPSDVVVLRDSVSTKVPAKDLVPGDLVMISMGEKIPADLRLIEASPDLQFDRSILTGESEPISGRVAMTDENFLEASHPYNSSLESSTDAFGRPKTLHCKVLTASVDPALDSSFRQGTTPSCIVLCSGIIAKLSSNESTRLTTLQRELLRFVAIIAGMATVVAVIMVILWAVWLRKDHPDYINVSTLLIDVVSVMVAFIPEGLPVAVTLSLAKVANTLSKKKILCKSLSIVETLGSVNVLCSDKTGTLTQNIMHVENLAMLDSIYDLETCRESLKSDNVLANNLSQIAAVGAICNSATFESDSSQDLQGHSSKKRIHGNATVDVAILRFSDLVAPAEKTRQRWTTVFRKNFNSKTKYMLQLSKLASSSASDGHLVAPLQPWDKVDRNCFLLTVKGAPEVLLPCCSYILNPEGGQPISLTNRELDRISAVQESWSRQGQRVILLARRLVRDEWLEKAASSQTEEFANAVGEYMTDLIIVGLVGLIDPLKPDIKHTVQTCRQAGIRFFVVTGDHPTTALSIARQAGIITDATKVHRVSDLNPANEKSLDSYDPEADNWSNKSAVVTGSELMALNPTQVRRLCQYEEIVFARTTPEQKLRIVNEFKNLGNIVAVTGDGVNDAPSLKAADCGIAMGDGSDVAKEAADLVLLGDFSSIIEAIKYGRLVYDNLKKTVLYLLPAGSFSELMPIVLNILIGVPQMLSNIQMIIICVATDVLPALSLCMEPPEEGLLLRKPRNVKTDKLADWRLLLQAYGFLGVLESLCAMSMSFWFLEKRGVPFSSLALSFSTPENLTEDLLFEAQSVYFFTLVLMQWGNLLATRGRKLSILQHTPLQNLYILPAALMALSIAFFFSYVPPIQKVFETHGVPVEHVFIPMTFAIGLLILDELRKLCVRRYPKGILAKVAW</sequence>
<keyword evidence="7 9" id="KW-1133">Transmembrane helix</keyword>
<keyword evidence="4" id="KW-0547">Nucleotide-binding</keyword>
<dbReference type="SUPFAM" id="SSF81660">
    <property type="entry name" value="Metal cation-transporting ATPase, ATP-binding domain N"/>
    <property type="match status" value="1"/>
</dbReference>
<dbReference type="GO" id="GO:0030007">
    <property type="term" value="P:intracellular potassium ion homeostasis"/>
    <property type="evidence" value="ECO:0007669"/>
    <property type="project" value="TreeGrafter"/>
</dbReference>
<accession>A0A409Y6I7</accession>
<gene>
    <name evidence="11" type="ORF">CVT26_013762</name>
</gene>
<dbReference type="PANTHER" id="PTHR43294:SF21">
    <property type="entry name" value="CATION TRANSPORTING ATPASE"/>
    <property type="match status" value="1"/>
</dbReference>
<feature type="transmembrane region" description="Helical" evidence="9">
    <location>
        <begin position="386"/>
        <end position="413"/>
    </location>
</feature>
<evidence type="ECO:0000256" key="8">
    <source>
        <dbReference type="ARBA" id="ARBA00023136"/>
    </source>
</evidence>
<feature type="transmembrane region" description="Helical" evidence="9">
    <location>
        <begin position="131"/>
        <end position="154"/>
    </location>
</feature>
<feature type="transmembrane region" description="Helical" evidence="9">
    <location>
        <begin position="349"/>
        <end position="374"/>
    </location>
</feature>
<dbReference type="PRINTS" id="PR00119">
    <property type="entry name" value="CATATPASE"/>
</dbReference>
<dbReference type="SMART" id="SM00831">
    <property type="entry name" value="Cation_ATPase_N"/>
    <property type="match status" value="1"/>
</dbReference>
<keyword evidence="5" id="KW-0067">ATP-binding</keyword>
<feature type="transmembrane region" description="Helical" evidence="9">
    <location>
        <begin position="942"/>
        <end position="970"/>
    </location>
</feature>
<dbReference type="GO" id="GO:0016887">
    <property type="term" value="F:ATP hydrolysis activity"/>
    <property type="evidence" value="ECO:0007669"/>
    <property type="project" value="InterPro"/>
</dbReference>
<dbReference type="Gene3D" id="1.20.1110.10">
    <property type="entry name" value="Calcium-transporting ATPase, transmembrane domain"/>
    <property type="match status" value="2"/>
</dbReference>
<dbReference type="InterPro" id="IPR059000">
    <property type="entry name" value="ATPase_P-type_domA"/>
</dbReference>
<dbReference type="SFLD" id="SFLDS00003">
    <property type="entry name" value="Haloacid_Dehalogenase"/>
    <property type="match status" value="1"/>
</dbReference>
<evidence type="ECO:0000256" key="2">
    <source>
        <dbReference type="ARBA" id="ARBA00022475"/>
    </source>
</evidence>
<dbReference type="InterPro" id="IPR050510">
    <property type="entry name" value="Cation_transp_ATPase_P-type"/>
</dbReference>
<evidence type="ECO:0000256" key="6">
    <source>
        <dbReference type="ARBA" id="ARBA00022967"/>
    </source>
</evidence>
<dbReference type="InterPro" id="IPR036412">
    <property type="entry name" value="HAD-like_sf"/>
</dbReference>
<dbReference type="Pfam" id="PF00122">
    <property type="entry name" value="E1-E2_ATPase"/>
    <property type="match status" value="1"/>
</dbReference>
<dbReference type="GO" id="GO:1902600">
    <property type="term" value="P:proton transmembrane transport"/>
    <property type="evidence" value="ECO:0007669"/>
    <property type="project" value="TreeGrafter"/>
</dbReference>
<keyword evidence="12" id="KW-1185">Reference proteome</keyword>
<dbReference type="Pfam" id="PF00690">
    <property type="entry name" value="Cation_ATPase_N"/>
    <property type="match status" value="1"/>
</dbReference>
<dbReference type="SUPFAM" id="SSF81653">
    <property type="entry name" value="Calcium ATPase, transduction domain A"/>
    <property type="match status" value="1"/>
</dbReference>
<dbReference type="FunFam" id="3.40.50.1000:FF:000083">
    <property type="entry name" value="Sodium/potassium-transporting ATPase subunit alpha"/>
    <property type="match status" value="1"/>
</dbReference>
<dbReference type="InterPro" id="IPR023299">
    <property type="entry name" value="ATPase_P-typ_cyto_dom_N"/>
</dbReference>
<dbReference type="STRING" id="231916.A0A409Y6I7"/>
<dbReference type="InterPro" id="IPR018303">
    <property type="entry name" value="ATPase_P-typ_P_site"/>
</dbReference>
<dbReference type="OrthoDB" id="158672at2759"/>
<keyword evidence="2" id="KW-1003">Cell membrane</keyword>
<evidence type="ECO:0000256" key="4">
    <source>
        <dbReference type="ARBA" id="ARBA00022741"/>
    </source>
</evidence>
<dbReference type="Gene3D" id="3.40.50.1000">
    <property type="entry name" value="HAD superfamily/HAD-like"/>
    <property type="match status" value="1"/>
</dbReference>